<evidence type="ECO:0000256" key="8">
    <source>
        <dbReference type="ARBA" id="ARBA00022989"/>
    </source>
</evidence>
<feature type="transmembrane region" description="Helical" evidence="10">
    <location>
        <begin position="922"/>
        <end position="941"/>
    </location>
</feature>
<dbReference type="PANTHER" id="PTHR19229:SF36">
    <property type="entry name" value="ATP-BINDING CASSETTE SUB-FAMILY A MEMBER 2"/>
    <property type="match status" value="1"/>
</dbReference>
<feature type="transmembrane region" description="Helical" evidence="10">
    <location>
        <begin position="819"/>
        <end position="841"/>
    </location>
</feature>
<dbReference type="Pfam" id="PF12698">
    <property type="entry name" value="ABC2_membrane_3"/>
    <property type="match status" value="1"/>
</dbReference>
<dbReference type="Proteomes" id="UP000692954">
    <property type="component" value="Unassembled WGS sequence"/>
</dbReference>
<feature type="transmembrane region" description="Helical" evidence="10">
    <location>
        <begin position="192"/>
        <end position="212"/>
    </location>
</feature>
<dbReference type="EMBL" id="CAJJDN010000052">
    <property type="protein sequence ID" value="CAD8087917.1"/>
    <property type="molecule type" value="Genomic_DNA"/>
</dbReference>
<feature type="transmembrane region" description="Helical" evidence="10">
    <location>
        <begin position="853"/>
        <end position="876"/>
    </location>
</feature>
<dbReference type="PROSITE" id="PS00211">
    <property type="entry name" value="ABC_TRANSPORTER_1"/>
    <property type="match status" value="1"/>
</dbReference>
<dbReference type="InterPro" id="IPR003439">
    <property type="entry name" value="ABC_transporter-like_ATP-bd"/>
</dbReference>
<feature type="transmembrane region" description="Helical" evidence="10">
    <location>
        <begin position="728"/>
        <end position="754"/>
    </location>
</feature>
<evidence type="ECO:0000256" key="9">
    <source>
        <dbReference type="ARBA" id="ARBA00023136"/>
    </source>
</evidence>
<feature type="transmembrane region" description="Helical" evidence="10">
    <location>
        <begin position="970"/>
        <end position="990"/>
    </location>
</feature>
<feature type="transmembrane region" description="Helical" evidence="10">
    <location>
        <begin position="168"/>
        <end position="185"/>
    </location>
</feature>
<dbReference type="CDD" id="cd03263">
    <property type="entry name" value="ABC_subfamily_A"/>
    <property type="match status" value="2"/>
</dbReference>
<evidence type="ECO:0000259" key="11">
    <source>
        <dbReference type="PROSITE" id="PS50893"/>
    </source>
</evidence>
<evidence type="ECO:0000256" key="7">
    <source>
        <dbReference type="ARBA" id="ARBA00022840"/>
    </source>
</evidence>
<keyword evidence="13" id="KW-1185">Reference proteome</keyword>
<dbReference type="InterPro" id="IPR003593">
    <property type="entry name" value="AAA+_ATPase"/>
</dbReference>
<dbReference type="FunFam" id="3.40.50.300:FF:000335">
    <property type="entry name" value="ATP binding cassette subfamily A member 5"/>
    <property type="match status" value="1"/>
</dbReference>
<keyword evidence="8 10" id="KW-1133">Transmembrane helix</keyword>
<dbReference type="GO" id="GO:0016887">
    <property type="term" value="F:ATP hydrolysis activity"/>
    <property type="evidence" value="ECO:0007669"/>
    <property type="project" value="InterPro"/>
</dbReference>
<keyword evidence="3" id="KW-0813">Transport</keyword>
<keyword evidence="6" id="KW-0547">Nucleotide-binding</keyword>
<feature type="domain" description="ABC transporter" evidence="11">
    <location>
        <begin position="1031"/>
        <end position="1263"/>
    </location>
</feature>
<dbReference type="PANTHER" id="PTHR19229">
    <property type="entry name" value="ATP-BINDING CASSETTE TRANSPORTER SUBFAMILY A ABCA"/>
    <property type="match status" value="1"/>
</dbReference>
<dbReference type="InterPro" id="IPR026082">
    <property type="entry name" value="ABCA"/>
</dbReference>
<dbReference type="GO" id="GO:0005524">
    <property type="term" value="F:ATP binding"/>
    <property type="evidence" value="ECO:0007669"/>
    <property type="project" value="UniProtKB-KW"/>
</dbReference>
<comment type="similarity">
    <text evidence="2">Belongs to the ABC transporter superfamily. ABCA family.</text>
</comment>
<dbReference type="InterPro" id="IPR017871">
    <property type="entry name" value="ABC_transporter-like_CS"/>
</dbReference>
<name>A0A8S1N3J7_9CILI</name>
<feature type="transmembrane region" description="Helical" evidence="10">
    <location>
        <begin position="888"/>
        <end position="910"/>
    </location>
</feature>
<organism evidence="12 13">
    <name type="scientific">Paramecium sonneborni</name>
    <dbReference type="NCBI Taxonomy" id="65129"/>
    <lineage>
        <taxon>Eukaryota</taxon>
        <taxon>Sar</taxon>
        <taxon>Alveolata</taxon>
        <taxon>Ciliophora</taxon>
        <taxon>Intramacronucleata</taxon>
        <taxon>Oligohymenophorea</taxon>
        <taxon>Peniculida</taxon>
        <taxon>Parameciidae</taxon>
        <taxon>Paramecium</taxon>
    </lineage>
</organism>
<dbReference type="InterPro" id="IPR013525">
    <property type="entry name" value="ABC2_TM"/>
</dbReference>
<evidence type="ECO:0000313" key="13">
    <source>
        <dbReference type="Proteomes" id="UP000692954"/>
    </source>
</evidence>
<dbReference type="GO" id="GO:0005319">
    <property type="term" value="F:lipid transporter activity"/>
    <property type="evidence" value="ECO:0007669"/>
    <property type="project" value="TreeGrafter"/>
</dbReference>
<dbReference type="OrthoDB" id="8061355at2759"/>
<accession>A0A8S1N3J7</accession>
<dbReference type="Pfam" id="PF00005">
    <property type="entry name" value="ABC_tran"/>
    <property type="match status" value="2"/>
</dbReference>
<dbReference type="GO" id="GO:0016020">
    <property type="term" value="C:membrane"/>
    <property type="evidence" value="ECO:0007669"/>
    <property type="project" value="UniProtKB-SubCell"/>
</dbReference>
<evidence type="ECO:0000256" key="3">
    <source>
        <dbReference type="ARBA" id="ARBA00022448"/>
    </source>
</evidence>
<feature type="transmembrane region" description="Helical" evidence="10">
    <location>
        <begin position="775"/>
        <end position="799"/>
    </location>
</feature>
<comment type="subcellular location">
    <subcellularLocation>
        <location evidence="1">Membrane</location>
        <topology evidence="1">Multi-pass membrane protein</topology>
    </subcellularLocation>
</comment>
<evidence type="ECO:0000256" key="10">
    <source>
        <dbReference type="SAM" id="Phobius"/>
    </source>
</evidence>
<keyword evidence="5" id="KW-0677">Repeat</keyword>
<feature type="transmembrane region" description="Helical" evidence="10">
    <location>
        <begin position="130"/>
        <end position="148"/>
    </location>
</feature>
<feature type="domain" description="ABC transporter" evidence="11">
    <location>
        <begin position="324"/>
        <end position="551"/>
    </location>
</feature>
<dbReference type="SMART" id="SM00382">
    <property type="entry name" value="AAA"/>
    <property type="match status" value="2"/>
</dbReference>
<keyword evidence="7" id="KW-0067">ATP-binding</keyword>
<protein>
    <recommendedName>
        <fullName evidence="11">ABC transporter domain-containing protein</fullName>
    </recommendedName>
</protein>
<gene>
    <name evidence="12" type="ORF">PSON_ATCC_30995.1.T0520081</name>
</gene>
<evidence type="ECO:0000256" key="2">
    <source>
        <dbReference type="ARBA" id="ARBA00008869"/>
    </source>
</evidence>
<sequence length="1357" mass="156243">MSTWHQVGYLVKKNLLISFRNKEFLVESILPIVVAAMLSLKAQIQAIQQLMPLLYCIALTSTQRSMLIKMVEEKSKRYKELQKIMGMNNNAYLIGWVITGYIRIGISLLIFEVCWYVCNMIFKIDWDEEFHVSFLNMLWPYILFAFAAMNQNFLLSSLFNEVKIAGEMQSFIQIAFTFNIYFSFVDNVANKMFFYIISTLISPQCGIAFSYISSMNSESGNDLTKLNLFPTQIISDTYSAQIAGLQLGVQLIIYFLMFLYCEQVVPNEYGIAKHPLFIFGVQQKNKVKVSQLENEAMIAINNSSTPLSSAMYTEDIKMNKQPSIIIQNLLKKFGELNAVNNLSLSLYESQIFCLLGHNGAGKTTAINLLTGMIQKSSGQVIMYGMNLDTQLPEIRQSLGLCTQKDCLYNDLTVKEHLEYISGIKGRINKEEMILIMKKTELLDEQNKQVQELSGGSKRKLSLAMSLVGDSKIIFLDEPTSGMDAYTRRSIWNILERIREDQRTIILTTHHLDEAEVLANRIGIMSKGQLLAVGSSDYIKRKFGEGYNLKLSFNDVNLRNQIQEQVYKMIPNSFLESQHSNDNKLVFNIPFSSKEKLGDLFYNLESLNIKIGLEMKTLEDAFVKIGLEDEKSHLNDVRKSEIKIAKQSMGIPDNYEEEEEFQKEYQDIIEQDQNTDINNEVKVFIEQKKSLILNVPECLKNEPTYKISSQMLAIFLRRYYTVIRTSTNYFSIVIPMLTFILGMSTVAGVDFDSLLHRVFPEMDIKNLKEAVDFFKISLLASCSVLAFCFNATVYITQPVLEKETYLKQALVGMGCRSFPYWFGTLIFDYLIYICFVAFFYIISAIFKLDIAFKYWQTGLSCYILFGFSYILFAYLMGFLFKSLENALKLYSMFCFFANFCVPFIVIAFIDFFYQKFNNEVAKILIYIFQVLFVVVSPFYAFFEACTFLADNFEQIYKLELYKAPQLIQRTYIFQLILLGQIIIQVFILYLIESKGFLVTKSSQNDNYVINQLEQEIIDEKIRIEKSQEYDPIVCKNLEKEYIKDKPTLQQLTFGVKKGEIFGIIGPNGAGKSTLINIFTGINSPSKGLALIKGVEPNQRNQQVMQHVGICPQFDCIWENLTPIEHLQLFGRIKGLQGKDLQEAVKYFIKTMQLDLFVNTKAGQLSGGNKRKLCVADALIGGSDITFFDEPSTGVDPISRRFLFNTLQRNIQLRNCSAIMTTHTIEEAESLSHRLGILIAGQFKCLGSPQYLRQKYSKGYQIEIKYNIQNCDQTQEIAEIVVKMFPKSSQIEDKRSGFMTFQFQDEDFSFFKTFQYFQKLINEKVIEDFQINENSLEHIFIHLSRIQQEINEREGLVFD</sequence>
<evidence type="ECO:0000256" key="1">
    <source>
        <dbReference type="ARBA" id="ARBA00004141"/>
    </source>
</evidence>
<evidence type="ECO:0000256" key="6">
    <source>
        <dbReference type="ARBA" id="ARBA00022741"/>
    </source>
</evidence>
<dbReference type="PROSITE" id="PS50893">
    <property type="entry name" value="ABC_TRANSPORTER_2"/>
    <property type="match status" value="2"/>
</dbReference>
<reference evidence="12" key="1">
    <citation type="submission" date="2021-01" db="EMBL/GenBank/DDBJ databases">
        <authorList>
            <consortium name="Genoscope - CEA"/>
            <person name="William W."/>
        </authorList>
    </citation>
    <scope>NUCLEOTIDE SEQUENCE</scope>
</reference>
<dbReference type="FunFam" id="3.40.50.300:FF:000298">
    <property type="entry name" value="ATP-binding cassette sub-family A member 12"/>
    <property type="match status" value="1"/>
</dbReference>
<feature type="transmembrane region" description="Helical" evidence="10">
    <location>
        <begin position="91"/>
        <end position="118"/>
    </location>
</feature>
<comment type="caution">
    <text evidence="12">The sequence shown here is derived from an EMBL/GenBank/DDBJ whole genome shotgun (WGS) entry which is preliminary data.</text>
</comment>
<evidence type="ECO:0000256" key="5">
    <source>
        <dbReference type="ARBA" id="ARBA00022737"/>
    </source>
</evidence>
<dbReference type="GO" id="GO:0140359">
    <property type="term" value="F:ABC-type transporter activity"/>
    <property type="evidence" value="ECO:0007669"/>
    <property type="project" value="InterPro"/>
</dbReference>
<keyword evidence="4 10" id="KW-0812">Transmembrane</keyword>
<evidence type="ECO:0000313" key="12">
    <source>
        <dbReference type="EMBL" id="CAD8087917.1"/>
    </source>
</evidence>
<evidence type="ECO:0000256" key="4">
    <source>
        <dbReference type="ARBA" id="ARBA00022692"/>
    </source>
</evidence>
<keyword evidence="9 10" id="KW-0472">Membrane</keyword>
<proteinExistence type="inferred from homology"/>